<dbReference type="CDD" id="cd01301">
    <property type="entry name" value="rDP_like"/>
    <property type="match status" value="1"/>
</dbReference>
<keyword evidence="2" id="KW-1185">Reference proteome</keyword>
<dbReference type="EC" id="3.4.13.19" evidence="1"/>
<dbReference type="RefSeq" id="WP_316777024.1">
    <property type="nucleotide sequence ID" value="NZ_JASMWN010000010.1"/>
</dbReference>
<dbReference type="InterPro" id="IPR008257">
    <property type="entry name" value="Pept_M19"/>
</dbReference>
<evidence type="ECO:0000313" key="1">
    <source>
        <dbReference type="EMBL" id="MDU9004793.1"/>
    </source>
</evidence>
<accession>A0ABU3VF33</accession>
<dbReference type="SUPFAM" id="SSF51556">
    <property type="entry name" value="Metallo-dependent hydrolases"/>
    <property type="match status" value="1"/>
</dbReference>
<keyword evidence="1" id="KW-0224">Dipeptidase</keyword>
<comment type="caution">
    <text evidence="1">The sequence shown here is derived from an EMBL/GenBank/DDBJ whole genome shotgun (WGS) entry which is preliminary data.</text>
</comment>
<dbReference type="PANTHER" id="PTHR10443">
    <property type="entry name" value="MICROSOMAL DIPEPTIDASE"/>
    <property type="match status" value="1"/>
</dbReference>
<evidence type="ECO:0000313" key="2">
    <source>
        <dbReference type="Proteomes" id="UP001255416"/>
    </source>
</evidence>
<dbReference type="GO" id="GO:0016805">
    <property type="term" value="F:dipeptidase activity"/>
    <property type="evidence" value="ECO:0007669"/>
    <property type="project" value="UniProtKB-KW"/>
</dbReference>
<dbReference type="PROSITE" id="PS51365">
    <property type="entry name" value="RENAL_DIPEPTIDASE_2"/>
    <property type="match status" value="1"/>
</dbReference>
<dbReference type="Proteomes" id="UP001255416">
    <property type="component" value="Unassembled WGS sequence"/>
</dbReference>
<dbReference type="PANTHER" id="PTHR10443:SF12">
    <property type="entry name" value="DIPEPTIDASE"/>
    <property type="match status" value="1"/>
</dbReference>
<dbReference type="EMBL" id="JASMWN010000010">
    <property type="protein sequence ID" value="MDU9004793.1"/>
    <property type="molecule type" value="Genomic_DNA"/>
</dbReference>
<dbReference type="Pfam" id="PF01244">
    <property type="entry name" value="Peptidase_M19"/>
    <property type="match status" value="1"/>
</dbReference>
<reference evidence="2" key="1">
    <citation type="submission" date="2023-05" db="EMBL/GenBank/DDBJ databases">
        <title>Sedimentitalea sp. nov. JM2-8.</title>
        <authorList>
            <person name="Huang J."/>
        </authorList>
    </citation>
    <scope>NUCLEOTIDE SEQUENCE [LARGE SCALE GENOMIC DNA]</scope>
    <source>
        <strain evidence="2">KHS03</strain>
    </source>
</reference>
<name>A0ABU3VF33_9RHOB</name>
<dbReference type="Gene3D" id="3.20.20.140">
    <property type="entry name" value="Metal-dependent hydrolases"/>
    <property type="match status" value="1"/>
</dbReference>
<proteinExistence type="predicted"/>
<keyword evidence="1" id="KW-0378">Hydrolase</keyword>
<keyword evidence="1" id="KW-0645">Protease</keyword>
<gene>
    <name evidence="1" type="ORF">QO231_13140</name>
</gene>
<organism evidence="1 2">
    <name type="scientific">Sedimentitalea todarodis</name>
    <dbReference type="NCBI Taxonomy" id="1631240"/>
    <lineage>
        <taxon>Bacteria</taxon>
        <taxon>Pseudomonadati</taxon>
        <taxon>Pseudomonadota</taxon>
        <taxon>Alphaproteobacteria</taxon>
        <taxon>Rhodobacterales</taxon>
        <taxon>Paracoccaceae</taxon>
        <taxon>Sedimentitalea</taxon>
    </lineage>
</organism>
<sequence>MTELVPVFDGHNDTLLKLEIAARLGRPLTFAQANATLDIDLPAARKGGFAGGFFAMFTPSRLDRFGVDFDYDDPSNFDPISQSEALNFTLAMFARMRRLERELPEDLAICEHAADVRSAIGRNRIAMIPHIEGAECIDTELNALEVLHAAGLRSLGLVWSRDNAFGHGAPMEAQPQLDPGQGLTDAGFELVRECDRLGILVDLSHLTEAGFWDVASTTNKPLIATHSNAHAVSPSGRNLTDRQLSAVAESGGVVGLNFHVGFLRADCKQCRDTPVAQMIRHLDHMIGILGENGVALGSDFDGCLLPREIGGVAGLPILVAAMRDAGFGDALIDKICHENWLSALEKSVPIPAA</sequence>
<dbReference type="InterPro" id="IPR032466">
    <property type="entry name" value="Metal_Hydrolase"/>
</dbReference>
<protein>
    <submittedName>
        <fullName evidence="1">Dipeptidase</fullName>
        <ecNumber evidence="1">3.4.13.19</ecNumber>
    </submittedName>
</protein>